<keyword evidence="6" id="KW-1185">Reference proteome</keyword>
<feature type="region of interest" description="Disordered" evidence="3">
    <location>
        <begin position="453"/>
        <end position="486"/>
    </location>
</feature>
<dbReference type="Gene3D" id="1.20.1270.60">
    <property type="entry name" value="Arfaptin homology (AH) domain/BAR domain"/>
    <property type="match status" value="1"/>
</dbReference>
<dbReference type="GO" id="GO:0005886">
    <property type="term" value="C:plasma membrane"/>
    <property type="evidence" value="ECO:0007669"/>
    <property type="project" value="TreeGrafter"/>
</dbReference>
<dbReference type="GO" id="GO:0032185">
    <property type="term" value="P:septin cytoskeleton organization"/>
    <property type="evidence" value="ECO:0007669"/>
    <property type="project" value="TreeGrafter"/>
</dbReference>
<dbReference type="Proteomes" id="UP000265703">
    <property type="component" value="Unassembled WGS sequence"/>
</dbReference>
<dbReference type="PANTHER" id="PTHR23065">
    <property type="entry name" value="PROLINE-SERINE-THREONINE PHOSPHATASE INTERACTING PROTEIN 1"/>
    <property type="match status" value="1"/>
</dbReference>
<dbReference type="PROSITE" id="PS51072">
    <property type="entry name" value="MHD"/>
    <property type="match status" value="1"/>
</dbReference>
<feature type="compositionally biased region" description="Polar residues" evidence="3">
    <location>
        <begin position="453"/>
        <end position="465"/>
    </location>
</feature>
<proteinExistence type="predicted"/>
<comment type="caution">
    <text evidence="5">The sequence shown here is derived from an EMBL/GenBank/DDBJ whole genome shotgun (WGS) entry which is preliminary data.</text>
</comment>
<accession>A0A397TM69</accession>
<dbReference type="InterPro" id="IPR028565">
    <property type="entry name" value="MHD"/>
</dbReference>
<evidence type="ECO:0000313" key="5">
    <source>
        <dbReference type="EMBL" id="RIA99068.1"/>
    </source>
</evidence>
<name>A0A397TM69_9GLOM</name>
<dbReference type="InterPro" id="IPR027267">
    <property type="entry name" value="AH/BAR_dom_sf"/>
</dbReference>
<keyword evidence="2" id="KW-0175">Coiled coil</keyword>
<dbReference type="STRING" id="658196.A0A397TM69"/>
<dbReference type="GO" id="GO:0030139">
    <property type="term" value="C:endocytic vesicle"/>
    <property type="evidence" value="ECO:0007669"/>
    <property type="project" value="TreeGrafter"/>
</dbReference>
<dbReference type="OrthoDB" id="27823at2759"/>
<dbReference type="GO" id="GO:0006897">
    <property type="term" value="P:endocytosis"/>
    <property type="evidence" value="ECO:0007669"/>
    <property type="project" value="UniProtKB-KW"/>
</dbReference>
<protein>
    <submittedName>
        <fullName evidence="5">Muniscin C-terminal mu homology domain-containing protein</fullName>
    </submittedName>
</protein>
<dbReference type="SMART" id="SM00055">
    <property type="entry name" value="FCH"/>
    <property type="match status" value="1"/>
</dbReference>
<organism evidence="5 6">
    <name type="scientific">Glomus cerebriforme</name>
    <dbReference type="NCBI Taxonomy" id="658196"/>
    <lineage>
        <taxon>Eukaryota</taxon>
        <taxon>Fungi</taxon>
        <taxon>Fungi incertae sedis</taxon>
        <taxon>Mucoromycota</taxon>
        <taxon>Glomeromycotina</taxon>
        <taxon>Glomeromycetes</taxon>
        <taxon>Glomerales</taxon>
        <taxon>Glomeraceae</taxon>
        <taxon>Glomus</taxon>
    </lineage>
</organism>
<feature type="region of interest" description="Disordered" evidence="3">
    <location>
        <begin position="293"/>
        <end position="386"/>
    </location>
</feature>
<dbReference type="Pfam" id="PF00611">
    <property type="entry name" value="FCH"/>
    <property type="match status" value="1"/>
</dbReference>
<dbReference type="InterPro" id="IPR001060">
    <property type="entry name" value="FCH_dom"/>
</dbReference>
<evidence type="ECO:0000259" key="4">
    <source>
        <dbReference type="PROSITE" id="PS51072"/>
    </source>
</evidence>
<dbReference type="SUPFAM" id="SSF103657">
    <property type="entry name" value="BAR/IMD domain-like"/>
    <property type="match status" value="1"/>
</dbReference>
<keyword evidence="1" id="KW-0254">Endocytosis</keyword>
<dbReference type="PANTHER" id="PTHR23065:SF54">
    <property type="entry name" value="SUPPRESSOR OF YEAST PROFILIN DELETION"/>
    <property type="match status" value="1"/>
</dbReference>
<feature type="compositionally biased region" description="Polar residues" evidence="3">
    <location>
        <begin position="322"/>
        <end position="336"/>
    </location>
</feature>
<evidence type="ECO:0000313" key="6">
    <source>
        <dbReference type="Proteomes" id="UP000265703"/>
    </source>
</evidence>
<dbReference type="EMBL" id="QKYT01000007">
    <property type="protein sequence ID" value="RIA99068.1"/>
    <property type="molecule type" value="Genomic_DNA"/>
</dbReference>
<dbReference type="Pfam" id="PF10291">
    <property type="entry name" value="muHD"/>
    <property type="match status" value="1"/>
</dbReference>
<dbReference type="GO" id="GO:0032153">
    <property type="term" value="C:cell division site"/>
    <property type="evidence" value="ECO:0007669"/>
    <property type="project" value="TreeGrafter"/>
</dbReference>
<feature type="domain" description="MHD" evidence="4">
    <location>
        <begin position="485"/>
        <end position="736"/>
    </location>
</feature>
<evidence type="ECO:0000256" key="3">
    <source>
        <dbReference type="SAM" id="MobiDB-lite"/>
    </source>
</evidence>
<dbReference type="AlphaFoldDB" id="A0A397TM69"/>
<reference evidence="5 6" key="1">
    <citation type="submission" date="2018-06" db="EMBL/GenBank/DDBJ databases">
        <title>Comparative genomics reveals the genomic features of Rhizophagus irregularis, R. cerebriforme, R. diaphanum and Gigaspora rosea, and their symbiotic lifestyle signature.</title>
        <authorList>
            <person name="Morin E."/>
            <person name="San Clemente H."/>
            <person name="Chen E.C.H."/>
            <person name="De La Providencia I."/>
            <person name="Hainaut M."/>
            <person name="Kuo A."/>
            <person name="Kohler A."/>
            <person name="Murat C."/>
            <person name="Tang N."/>
            <person name="Roy S."/>
            <person name="Loubradou J."/>
            <person name="Henrissat B."/>
            <person name="Grigoriev I.V."/>
            <person name="Corradi N."/>
            <person name="Roux C."/>
            <person name="Martin F.M."/>
        </authorList>
    </citation>
    <scope>NUCLEOTIDE SEQUENCE [LARGE SCALE GENOMIC DNA]</scope>
    <source>
        <strain evidence="5 6">DAOM 227022</strain>
    </source>
</reference>
<feature type="coiled-coil region" evidence="2">
    <location>
        <begin position="141"/>
        <end position="195"/>
    </location>
</feature>
<dbReference type="InterPro" id="IPR018808">
    <property type="entry name" value="Muniscin_C"/>
</dbReference>
<evidence type="ECO:0000256" key="2">
    <source>
        <dbReference type="SAM" id="Coils"/>
    </source>
</evidence>
<sequence>MELETGKPPPSPLDLTNLQETLPVPARMPYFQAFLNDNPKKAFDSVQLRLKKAKALNQDIATYFQDRAKVEDDYVRGLQRLATKTFVDKSSLGTFANVWDTLFNELHELIKIHSFFITKISEEVEVPLREKATSDPEWSHLKNHESNLGKLAREYEEKLQKVNKHRTKSKSGKKADASEIKFVEAQKALEETKAEWQKSWSTYLEKTQAVDLTRWVNLKETIARFETIQEDVSQKCVEIAEKTLGTVVDFDIQGEIEDFCSKKGLLVEGGPIEESSSSSGTVNQLKSAFSIRRKRVPSQNYSEPGFQPRMESIDSHSDGLRSPSSTSFNNDTSSHSEAAAVPKVVVDSEGYSIPPPEPKWDNFSSSNEENDSDSRSETASSWTQEKMRVEIKPTVAPVNEEEAAAAMSLVMTHLNLAPNSPNSKKSTLRDRKDQWRSTILNTDSIYADTSTSNRANSLLNSSPTSYEFPETANHPRAASDSETQPRGLRASIFETVNIMSKSGEVTKILVTGEIKIQYNFPTIRDHSHPIRIRIKNFETLEKSAPNTSYLRSVPDYVDQFDIDTGLLSLAGGTIVTVMKYQVHIDPESKNTYLPLQVIPHWKCESNLTSLAISYQVNSECKLTGNLSELSFIAPVNGQVGNVQSKPSGVWSMEKQRMYWQVDDINLSLPSERKRILARFETEKASNPAPVAARFLCKGQLLSNISIEIVPSTPNGNGIKGEFESDFKFQEISCQVSSGKFIASP</sequence>
<gene>
    <name evidence="5" type="ORF">C1645_811800</name>
</gene>
<evidence type="ECO:0000256" key="1">
    <source>
        <dbReference type="ARBA" id="ARBA00022583"/>
    </source>
</evidence>